<dbReference type="Gene3D" id="3.40.50.20">
    <property type="match status" value="1"/>
</dbReference>
<feature type="domain" description="ATP-grasp" evidence="9">
    <location>
        <begin position="120"/>
        <end position="317"/>
    </location>
</feature>
<dbReference type="SMART" id="SM00878">
    <property type="entry name" value="Biotin_carb_C"/>
    <property type="match status" value="1"/>
</dbReference>
<evidence type="ECO:0000256" key="1">
    <source>
        <dbReference type="ARBA" id="ARBA00001953"/>
    </source>
</evidence>
<comment type="cofactor">
    <cofactor evidence="1">
        <name>biotin</name>
        <dbReference type="ChEBI" id="CHEBI:57586"/>
    </cofactor>
</comment>
<evidence type="ECO:0000256" key="6">
    <source>
        <dbReference type="PROSITE-ProRule" id="PRU00409"/>
    </source>
</evidence>
<evidence type="ECO:0000259" key="9">
    <source>
        <dbReference type="PROSITE" id="PS50975"/>
    </source>
</evidence>
<dbReference type="Gene3D" id="3.30.470.20">
    <property type="entry name" value="ATP-grasp fold, B domain"/>
    <property type="match status" value="1"/>
</dbReference>
<evidence type="ECO:0000256" key="4">
    <source>
        <dbReference type="ARBA" id="ARBA00022840"/>
    </source>
</evidence>
<dbReference type="PROSITE" id="PS50975">
    <property type="entry name" value="ATP_GRASP"/>
    <property type="match status" value="1"/>
</dbReference>
<dbReference type="InterPro" id="IPR005479">
    <property type="entry name" value="CPAse_ATP-bd"/>
</dbReference>
<evidence type="ECO:0000256" key="2">
    <source>
        <dbReference type="ARBA" id="ARBA00022598"/>
    </source>
</evidence>
<proteinExistence type="predicted"/>
<dbReference type="Pfam" id="PF02786">
    <property type="entry name" value="CPSase_L_D2"/>
    <property type="match status" value="1"/>
</dbReference>
<dbReference type="InterPro" id="IPR050856">
    <property type="entry name" value="Biotin_carboxylase_complex"/>
</dbReference>
<organism evidence="11 12">
    <name type="scientific">Litoribrevibacter euphylliae</name>
    <dbReference type="NCBI Taxonomy" id="1834034"/>
    <lineage>
        <taxon>Bacteria</taxon>
        <taxon>Pseudomonadati</taxon>
        <taxon>Pseudomonadota</taxon>
        <taxon>Gammaproteobacteria</taxon>
        <taxon>Oceanospirillales</taxon>
        <taxon>Oceanospirillaceae</taxon>
        <taxon>Litoribrevibacter</taxon>
    </lineage>
</organism>
<gene>
    <name evidence="11" type="ORF">ACFOEK_17470</name>
</gene>
<dbReference type="Gene3D" id="2.40.50.100">
    <property type="match status" value="1"/>
</dbReference>
<evidence type="ECO:0000256" key="7">
    <source>
        <dbReference type="SAM" id="MobiDB-lite"/>
    </source>
</evidence>
<dbReference type="CDD" id="cd06850">
    <property type="entry name" value="biotinyl_domain"/>
    <property type="match status" value="1"/>
</dbReference>
<feature type="compositionally biased region" description="Polar residues" evidence="7">
    <location>
        <begin position="667"/>
        <end position="676"/>
    </location>
</feature>
<dbReference type="PANTHER" id="PTHR18866:SF33">
    <property type="entry name" value="METHYLCROTONOYL-COA CARBOXYLASE SUBUNIT ALPHA, MITOCHONDRIAL-RELATED"/>
    <property type="match status" value="1"/>
</dbReference>
<keyword evidence="4 6" id="KW-0067">ATP-binding</keyword>
<dbReference type="InterPro" id="IPR013815">
    <property type="entry name" value="ATP_grasp_subdomain_1"/>
</dbReference>
<dbReference type="Pfam" id="PF02785">
    <property type="entry name" value="Biotin_carb_C"/>
    <property type="match status" value="1"/>
</dbReference>
<sequence length="689" mass="75766">MFHKILIANRGEIACRVIRTAKKLGVQTVAVYSDADANAQHVQLADEAVYLGAAPAKESYLVMDKVINAAKRTGAQAIHPGYGFLSENADFADACDQAGIKFIGPSGTSIAAMGSKSKAKALMEEANVPLVPGYHGDIQDPDVLKQHAMDIGFPLLIKASAGGGGKGMRVVHSGSEFIAALDAAKREAINAFGDDKVLLERYVLDPRHVEIQVFCDQFGHGVYLFERDCSIQRRHQKVVEEAPAPGVSEELRQRMGEAALRAAHAIGYEGAGTVEFLLDKSGEFFFMEMNTRLQVEHPVTEMISGVDLVAWQLKVANGEILPKTQDQLSIRGHAIEVRLYAEDPDNEFLPSVGRIEHLQFPQASHRVWARVDSGVVSGDEVSMHYDPMIAKVIAWGEDRSQALERLKGMLRQTYLVGPTTNRDYLLRILSVPAFAQAELTTHFIEEHQQALVEAEHPALDTAIAIGSAWLVDQRHTETASSHPLTNWRMNLPATESLVLKSHDANYPVTVTVNEQGYRVARIGKGHQVRIEKRKGFDHAIWIDGQKIPVHIYYDQVQARIALFFDGSQLLLEQAKPDLGLQDHSADDHGITAPMHGNVVSVLVAEGQQVEKGQALVIMEAMKMEHTLTAPHDGVVSHIAYRDGDQVEEGRALLELDELTEMAEQPQIIGSTNQSTAREQETPEENEGIS</sequence>
<dbReference type="InterPro" id="IPR011054">
    <property type="entry name" value="Rudment_hybrid_motif"/>
</dbReference>
<dbReference type="SUPFAM" id="SSF51230">
    <property type="entry name" value="Single hybrid motif"/>
    <property type="match status" value="1"/>
</dbReference>
<keyword evidence="3 6" id="KW-0547">Nucleotide-binding</keyword>
<dbReference type="Gene3D" id="3.30.1490.20">
    <property type="entry name" value="ATP-grasp fold, A domain"/>
    <property type="match status" value="1"/>
</dbReference>
<evidence type="ECO:0000256" key="3">
    <source>
        <dbReference type="ARBA" id="ARBA00022741"/>
    </source>
</evidence>
<evidence type="ECO:0000259" key="10">
    <source>
        <dbReference type="PROSITE" id="PS50979"/>
    </source>
</evidence>
<dbReference type="InterPro" id="IPR005481">
    <property type="entry name" value="BC-like_N"/>
</dbReference>
<keyword evidence="2" id="KW-0436">Ligase</keyword>
<dbReference type="PROSITE" id="PS50979">
    <property type="entry name" value="BC"/>
    <property type="match status" value="1"/>
</dbReference>
<dbReference type="InterPro" id="IPR011764">
    <property type="entry name" value="Biotin_carboxylation_dom"/>
</dbReference>
<name>A0ABV7HNB7_9GAMM</name>
<dbReference type="SUPFAM" id="SSF51246">
    <property type="entry name" value="Rudiment single hybrid motif"/>
    <property type="match status" value="1"/>
</dbReference>
<feature type="domain" description="Biotin carboxylation" evidence="10">
    <location>
        <begin position="1"/>
        <end position="449"/>
    </location>
</feature>
<dbReference type="PROSITE" id="PS00188">
    <property type="entry name" value="BIOTIN"/>
    <property type="match status" value="1"/>
</dbReference>
<dbReference type="PANTHER" id="PTHR18866">
    <property type="entry name" value="CARBOXYLASE:PYRUVATE/ACETYL-COA/PROPIONYL-COA CARBOXYLASE"/>
    <property type="match status" value="1"/>
</dbReference>
<dbReference type="SUPFAM" id="SSF56059">
    <property type="entry name" value="Glutathione synthetase ATP-binding domain-like"/>
    <property type="match status" value="1"/>
</dbReference>
<dbReference type="Gene3D" id="3.30.700.40">
    <property type="match status" value="1"/>
</dbReference>
<dbReference type="EMBL" id="JBHRSZ010000007">
    <property type="protein sequence ID" value="MFC3152832.1"/>
    <property type="molecule type" value="Genomic_DNA"/>
</dbReference>
<reference evidence="12" key="1">
    <citation type="journal article" date="2019" name="Int. J. Syst. Evol. Microbiol.">
        <title>The Global Catalogue of Microorganisms (GCM) 10K type strain sequencing project: providing services to taxonomists for standard genome sequencing and annotation.</title>
        <authorList>
            <consortium name="The Broad Institute Genomics Platform"/>
            <consortium name="The Broad Institute Genome Sequencing Center for Infectious Disease"/>
            <person name="Wu L."/>
            <person name="Ma J."/>
        </authorList>
    </citation>
    <scope>NUCLEOTIDE SEQUENCE [LARGE SCALE GENOMIC DNA]</scope>
    <source>
        <strain evidence="12">KCTC 52438</strain>
    </source>
</reference>
<dbReference type="Pfam" id="PF00364">
    <property type="entry name" value="Biotin_lipoyl"/>
    <property type="match status" value="1"/>
</dbReference>
<dbReference type="InterPro" id="IPR011053">
    <property type="entry name" value="Single_hybrid_motif"/>
</dbReference>
<keyword evidence="12" id="KW-1185">Reference proteome</keyword>
<dbReference type="SMART" id="SM01209">
    <property type="entry name" value="GARS_A"/>
    <property type="match status" value="1"/>
</dbReference>
<evidence type="ECO:0000313" key="11">
    <source>
        <dbReference type="EMBL" id="MFC3152832.1"/>
    </source>
</evidence>
<feature type="domain" description="Lipoyl-binding" evidence="8">
    <location>
        <begin position="585"/>
        <end position="656"/>
    </location>
</feature>
<dbReference type="Proteomes" id="UP001595476">
    <property type="component" value="Unassembled WGS sequence"/>
</dbReference>
<feature type="region of interest" description="Disordered" evidence="7">
    <location>
        <begin position="664"/>
        <end position="689"/>
    </location>
</feature>
<dbReference type="Pfam" id="PF00289">
    <property type="entry name" value="Biotin_carb_N"/>
    <property type="match status" value="1"/>
</dbReference>
<dbReference type="InterPro" id="IPR016185">
    <property type="entry name" value="PreATP-grasp_dom_sf"/>
</dbReference>
<dbReference type="InterPro" id="IPR001882">
    <property type="entry name" value="Biotin_BS"/>
</dbReference>
<comment type="caution">
    <text evidence="11">The sequence shown here is derived from an EMBL/GenBank/DDBJ whole genome shotgun (WGS) entry which is preliminary data.</text>
</comment>
<dbReference type="PROSITE" id="PS00867">
    <property type="entry name" value="CPSASE_2"/>
    <property type="match status" value="1"/>
</dbReference>
<accession>A0ABV7HNB7</accession>
<dbReference type="InterPro" id="IPR000089">
    <property type="entry name" value="Biotin_lipoyl"/>
</dbReference>
<dbReference type="RefSeq" id="WP_386722754.1">
    <property type="nucleotide sequence ID" value="NZ_JBHRSZ010000007.1"/>
</dbReference>
<evidence type="ECO:0000313" key="12">
    <source>
        <dbReference type="Proteomes" id="UP001595476"/>
    </source>
</evidence>
<evidence type="ECO:0000256" key="5">
    <source>
        <dbReference type="ARBA" id="ARBA00023267"/>
    </source>
</evidence>
<evidence type="ECO:0000259" key="8">
    <source>
        <dbReference type="PROSITE" id="PS50968"/>
    </source>
</evidence>
<dbReference type="InterPro" id="IPR011761">
    <property type="entry name" value="ATP-grasp"/>
</dbReference>
<dbReference type="PROSITE" id="PS00866">
    <property type="entry name" value="CPSASE_1"/>
    <property type="match status" value="1"/>
</dbReference>
<dbReference type="PROSITE" id="PS50968">
    <property type="entry name" value="BIOTINYL_LIPOYL"/>
    <property type="match status" value="1"/>
</dbReference>
<dbReference type="InterPro" id="IPR005482">
    <property type="entry name" value="Biotin_COase_C"/>
</dbReference>
<keyword evidence="5" id="KW-0092">Biotin</keyword>
<dbReference type="SUPFAM" id="SSF52440">
    <property type="entry name" value="PreATP-grasp domain"/>
    <property type="match status" value="1"/>
</dbReference>
<dbReference type="NCBIfam" id="NF006367">
    <property type="entry name" value="PRK08591.1"/>
    <property type="match status" value="1"/>
</dbReference>
<protein>
    <submittedName>
        <fullName evidence="11">Acetyl/propionyl/methylcrotonyl-CoA carboxylase subunit alpha</fullName>
    </submittedName>
</protein>